<dbReference type="RefSeq" id="WP_386159976.1">
    <property type="nucleotide sequence ID" value="NZ_JBHMBS010000012.1"/>
</dbReference>
<dbReference type="EMBL" id="JBHMBS010000012">
    <property type="protein sequence ID" value="MFB9678810.1"/>
    <property type="molecule type" value="Genomic_DNA"/>
</dbReference>
<keyword evidence="11" id="KW-1185">Reference proteome</keyword>
<comment type="similarity">
    <text evidence="1">In the C-terminal section; belongs to the transposase 35 family.</text>
</comment>
<keyword evidence="5" id="KW-0238">DNA-binding</keyword>
<dbReference type="Pfam" id="PF12323">
    <property type="entry name" value="HTH_OrfB_IS605"/>
    <property type="match status" value="1"/>
</dbReference>
<keyword evidence="4" id="KW-0862">Zinc</keyword>
<evidence type="ECO:0000256" key="3">
    <source>
        <dbReference type="ARBA" id="ARBA00022723"/>
    </source>
</evidence>
<keyword evidence="10" id="KW-0378">Hydrolase</keyword>
<evidence type="ECO:0000256" key="1">
    <source>
        <dbReference type="ARBA" id="ARBA00008761"/>
    </source>
</evidence>
<feature type="domain" description="Cas12f1-like TNB" evidence="8">
    <location>
        <begin position="343"/>
        <end position="406"/>
    </location>
</feature>
<evidence type="ECO:0000256" key="4">
    <source>
        <dbReference type="ARBA" id="ARBA00022833"/>
    </source>
</evidence>
<proteinExistence type="inferred from homology"/>
<evidence type="ECO:0000259" key="7">
    <source>
        <dbReference type="Pfam" id="PF01385"/>
    </source>
</evidence>
<reference evidence="10 11" key="1">
    <citation type="submission" date="2024-09" db="EMBL/GenBank/DDBJ databases">
        <authorList>
            <person name="Sun Q."/>
            <person name="Mori K."/>
        </authorList>
    </citation>
    <scope>NUCLEOTIDE SEQUENCE [LARGE SCALE GENOMIC DNA]</scope>
    <source>
        <strain evidence="10 11">JCM 3028</strain>
    </source>
</reference>
<dbReference type="Pfam" id="PF01385">
    <property type="entry name" value="OrfB_IS605"/>
    <property type="match status" value="1"/>
</dbReference>
<dbReference type="Proteomes" id="UP001589610">
    <property type="component" value="Unassembled WGS sequence"/>
</dbReference>
<dbReference type="NCBIfam" id="NF040570">
    <property type="entry name" value="guided_TnpB"/>
    <property type="match status" value="1"/>
</dbReference>
<dbReference type="InterPro" id="IPR010095">
    <property type="entry name" value="Cas12f1-like_TNB"/>
</dbReference>
<evidence type="ECO:0000313" key="11">
    <source>
        <dbReference type="Proteomes" id="UP001589610"/>
    </source>
</evidence>
<name>A0ABV5TK40_9ACTN</name>
<evidence type="ECO:0000256" key="2">
    <source>
        <dbReference type="ARBA" id="ARBA00022578"/>
    </source>
</evidence>
<keyword evidence="10" id="KW-0540">Nuclease</keyword>
<sequence>MRTSPSTCSVDAPSFRAGRKRETVADEGLRVLSVGFGRLIDVSRFRLQPTRAQEAALLEHCGHARYVWNLAVEQHAHWQPGRKTAPGFAEQCRQLTQARAEFAWLRGGSIIVQQQALKDFAQAMANFFGKTHRKPTWRKRGQGEGFRIVAVKPGDVRRVSRNVGEVRIPKVGWVRFRWSRPVGDEVRSYRVTRDRAGRWHVAFAALPEPVPAPGSGEVVGVDRGVAVSAALSTGELLNAPTLRGAEKTRLLRLQRKLARAKRGSNRRGRVKAAIAKLKAREADRRKDWVEKTSTGLARRFDVIAVEDLKIGNMTRSAKGAVEAPGRNVRQKAGLNRGILAAGWGRLVERLEQKAPGRVQKIDPRYTSQTCNACKHLARQSRESQALFLCVACGHRAHADVNAAKNVRDTAAGHAVAARGGFGLPEPVNREPQRDLLLMG</sequence>
<evidence type="ECO:0000259" key="9">
    <source>
        <dbReference type="Pfam" id="PF12323"/>
    </source>
</evidence>
<keyword evidence="6" id="KW-0233">DNA recombination</keyword>
<dbReference type="Pfam" id="PF07282">
    <property type="entry name" value="Cas12f1-like_TNB"/>
    <property type="match status" value="1"/>
</dbReference>
<evidence type="ECO:0000256" key="6">
    <source>
        <dbReference type="ARBA" id="ARBA00023172"/>
    </source>
</evidence>
<feature type="domain" description="Transposase putative helix-turn-helix" evidence="9">
    <location>
        <begin position="44"/>
        <end position="77"/>
    </location>
</feature>
<accession>A0ABV5TK40</accession>
<keyword evidence="2" id="KW-0815">Transposition</keyword>
<keyword evidence="10" id="KW-0255">Endonuclease</keyword>
<gene>
    <name evidence="10" type="ORF">ACFFRH_25295</name>
</gene>
<comment type="caution">
    <text evidence="10">The sequence shown here is derived from an EMBL/GenBank/DDBJ whole genome shotgun (WGS) entry which is preliminary data.</text>
</comment>
<protein>
    <submittedName>
        <fullName evidence="10">RNA-guided endonuclease InsQ/TnpB family protein</fullName>
    </submittedName>
</protein>
<dbReference type="GO" id="GO:0004519">
    <property type="term" value="F:endonuclease activity"/>
    <property type="evidence" value="ECO:0007669"/>
    <property type="project" value="UniProtKB-KW"/>
</dbReference>
<feature type="domain" description="Probable transposase IS891/IS1136/IS1341" evidence="7">
    <location>
        <begin position="207"/>
        <end position="316"/>
    </location>
</feature>
<keyword evidence="3" id="KW-0479">Metal-binding</keyword>
<evidence type="ECO:0000259" key="8">
    <source>
        <dbReference type="Pfam" id="PF07282"/>
    </source>
</evidence>
<evidence type="ECO:0000313" key="10">
    <source>
        <dbReference type="EMBL" id="MFB9678810.1"/>
    </source>
</evidence>
<dbReference type="InterPro" id="IPR021027">
    <property type="entry name" value="Transposase_put_HTH"/>
</dbReference>
<dbReference type="InterPro" id="IPR001959">
    <property type="entry name" value="Transposase"/>
</dbReference>
<organism evidence="10 11">
    <name type="scientific">Streptosporangium vulgare</name>
    <dbReference type="NCBI Taxonomy" id="46190"/>
    <lineage>
        <taxon>Bacteria</taxon>
        <taxon>Bacillati</taxon>
        <taxon>Actinomycetota</taxon>
        <taxon>Actinomycetes</taxon>
        <taxon>Streptosporangiales</taxon>
        <taxon>Streptosporangiaceae</taxon>
        <taxon>Streptosporangium</taxon>
    </lineage>
</organism>
<evidence type="ECO:0000256" key="5">
    <source>
        <dbReference type="ARBA" id="ARBA00023125"/>
    </source>
</evidence>